<feature type="domain" description="Dof-type" evidence="8">
    <location>
        <begin position="98"/>
        <end position="159"/>
    </location>
</feature>
<dbReference type="EMBL" id="BSDZ01000019">
    <property type="protein sequence ID" value="GLI64500.1"/>
    <property type="molecule type" value="Genomic_DNA"/>
</dbReference>
<feature type="compositionally biased region" description="Polar residues" evidence="7">
    <location>
        <begin position="47"/>
        <end position="61"/>
    </location>
</feature>
<keyword evidence="10" id="KW-1185">Reference proteome</keyword>
<organism evidence="9 10">
    <name type="scientific">Volvox africanus</name>
    <dbReference type="NCBI Taxonomy" id="51714"/>
    <lineage>
        <taxon>Eukaryota</taxon>
        <taxon>Viridiplantae</taxon>
        <taxon>Chlorophyta</taxon>
        <taxon>core chlorophytes</taxon>
        <taxon>Chlorophyceae</taxon>
        <taxon>CS clade</taxon>
        <taxon>Chlamydomonadales</taxon>
        <taxon>Volvocaceae</taxon>
        <taxon>Volvox</taxon>
    </lineage>
</organism>
<feature type="region of interest" description="Disordered" evidence="7">
    <location>
        <begin position="300"/>
        <end position="385"/>
    </location>
</feature>
<proteinExistence type="predicted"/>
<evidence type="ECO:0000256" key="3">
    <source>
        <dbReference type="ARBA" id="ARBA00023015"/>
    </source>
</evidence>
<evidence type="ECO:0000256" key="6">
    <source>
        <dbReference type="ARBA" id="ARBA00023242"/>
    </source>
</evidence>
<gene>
    <name evidence="9" type="ORF">VaNZ11_007765</name>
</gene>
<reference evidence="9 10" key="1">
    <citation type="journal article" date="2023" name="IScience">
        <title>Expanded male sex-determining region conserved during the evolution of homothallism in the green alga Volvox.</title>
        <authorList>
            <person name="Yamamoto K."/>
            <person name="Matsuzaki R."/>
            <person name="Mahakham W."/>
            <person name="Heman W."/>
            <person name="Sekimoto H."/>
            <person name="Kawachi M."/>
            <person name="Minakuchi Y."/>
            <person name="Toyoda A."/>
            <person name="Nozaki H."/>
        </authorList>
    </citation>
    <scope>NUCLEOTIDE SEQUENCE [LARGE SCALE GENOMIC DNA]</scope>
    <source>
        <strain evidence="9 10">NIES-4468</strain>
    </source>
</reference>
<evidence type="ECO:0000313" key="10">
    <source>
        <dbReference type="Proteomes" id="UP001165090"/>
    </source>
</evidence>
<protein>
    <recommendedName>
        <fullName evidence="8">Dof-type domain-containing protein</fullName>
    </recommendedName>
</protein>
<feature type="region of interest" description="Disordered" evidence="7">
    <location>
        <begin position="146"/>
        <end position="170"/>
    </location>
</feature>
<feature type="compositionally biased region" description="Basic and acidic residues" evidence="7">
    <location>
        <begin position="27"/>
        <end position="46"/>
    </location>
</feature>
<evidence type="ECO:0000256" key="2">
    <source>
        <dbReference type="ARBA" id="ARBA00022833"/>
    </source>
</evidence>
<name>A0ABQ5S3M0_9CHLO</name>
<dbReference type="PANTHER" id="PTHR31089:SF1">
    <property type="entry name" value="CYCLIC DOF FACTOR 3"/>
    <property type="match status" value="1"/>
</dbReference>
<evidence type="ECO:0000256" key="5">
    <source>
        <dbReference type="ARBA" id="ARBA00023163"/>
    </source>
</evidence>
<feature type="compositionally biased region" description="Low complexity" evidence="7">
    <location>
        <begin position="330"/>
        <end position="367"/>
    </location>
</feature>
<keyword evidence="5" id="KW-0804">Transcription</keyword>
<evidence type="ECO:0000256" key="4">
    <source>
        <dbReference type="ARBA" id="ARBA00023125"/>
    </source>
</evidence>
<sequence length="702" mass="70929">MEGGSREAVSSSGQLEDWAAGVAADLNEERENKATDPSRQTKDRDVTSPNRPRNGNNQVSTVAKRARQFQERDSSPDDDNVGKDGGPRPKLPRPDKKETCPRCNSLDTKFCYYNNYNIKQPRFYCKACRLCLQTCQRYWTAGGTLRNIAPGSGRRKSKSKAAVREQRNSPSLAEQLTAAAAAAQTGIFGLSVNATAAYPALLAAADPAAILASGSAGTAAYAHQQLLGGHGGLAGLKLAGVSQLHGAQWTGGTGLASDLNGTAALREHLQAHLGSGSAMSASLTHMATGQQNMGGVDARVLLNGHSDGPPALALSQASAQGQHGRGDGGHPSSAPGSPQHQQQQQASSPQQPNSQLSQQPSPPQAHQNGAASEEPDADALAEGTDVVVQGRRIRIKADIDTMGSAGFILGSGVGSSSLAGSQLTGLNLPPSMASLAAVMGPGGGPSSLGGNLHPLLCAQESGACGGLLDGAQSSLSRHNLQLALQQHQIVQQQQHESLQQLNGLLPHSSAALHAHHPLLHGLGNQNGNPAAAVSSTAAAAVAALDPLQRTALLQQAAGLGGVGWLQGGSSVLPSSLLLQVPSQSSSMNAPGSSNAADWLSLAAAAAAACPKVHAPVATHGAVDCSSGGIVGAAQMLHAQAAAAFATGGGCSSGVGWPSSGSFPAVSGGAPSWSLWSSYGGPASGHYAGYALQAAAAAYSGAR</sequence>
<feature type="compositionally biased region" description="Low complexity" evidence="7">
    <location>
        <begin position="308"/>
        <end position="321"/>
    </location>
</feature>
<keyword evidence="6" id="KW-0539">Nucleus</keyword>
<keyword evidence="1" id="KW-0479">Metal-binding</keyword>
<dbReference type="PANTHER" id="PTHR31089">
    <property type="entry name" value="CYCLIC DOF FACTOR 2"/>
    <property type="match status" value="1"/>
</dbReference>
<dbReference type="Proteomes" id="UP001165090">
    <property type="component" value="Unassembled WGS sequence"/>
</dbReference>
<evidence type="ECO:0000259" key="8">
    <source>
        <dbReference type="PROSITE" id="PS50884"/>
    </source>
</evidence>
<evidence type="ECO:0000256" key="7">
    <source>
        <dbReference type="SAM" id="MobiDB-lite"/>
    </source>
</evidence>
<feature type="region of interest" description="Disordered" evidence="7">
    <location>
        <begin position="1"/>
        <end position="99"/>
    </location>
</feature>
<keyword evidence="2" id="KW-0862">Zinc</keyword>
<comment type="caution">
    <text evidence="9">The sequence shown here is derived from an EMBL/GenBank/DDBJ whole genome shotgun (WGS) entry which is preliminary data.</text>
</comment>
<keyword evidence="3" id="KW-0805">Transcription regulation</keyword>
<dbReference type="InterPro" id="IPR045174">
    <property type="entry name" value="Dof"/>
</dbReference>
<evidence type="ECO:0000313" key="9">
    <source>
        <dbReference type="EMBL" id="GLI64500.1"/>
    </source>
</evidence>
<keyword evidence="4" id="KW-0238">DNA-binding</keyword>
<feature type="compositionally biased region" description="Basic and acidic residues" evidence="7">
    <location>
        <begin position="68"/>
        <end position="99"/>
    </location>
</feature>
<dbReference type="PROSITE" id="PS50884">
    <property type="entry name" value="ZF_DOF_2"/>
    <property type="match status" value="1"/>
</dbReference>
<dbReference type="Pfam" id="PF02701">
    <property type="entry name" value="Zn_ribbon_Dof"/>
    <property type="match status" value="1"/>
</dbReference>
<evidence type="ECO:0000256" key="1">
    <source>
        <dbReference type="ARBA" id="ARBA00022723"/>
    </source>
</evidence>
<dbReference type="InterPro" id="IPR003851">
    <property type="entry name" value="Znf_Dof"/>
</dbReference>
<accession>A0ABQ5S3M0</accession>